<feature type="region of interest" description="Disordered" evidence="1">
    <location>
        <begin position="26"/>
        <end position="55"/>
    </location>
</feature>
<gene>
    <name evidence="2" type="ORF">KGF57_002991</name>
</gene>
<dbReference type="RefSeq" id="XP_051608428.1">
    <property type="nucleotide sequence ID" value="XM_051752363.1"/>
</dbReference>
<dbReference type="GeneID" id="76151050"/>
<name>A0AAD5BEK9_9ASCO</name>
<organism evidence="2 3">
    <name type="scientific">Candida theae</name>
    <dbReference type="NCBI Taxonomy" id="1198502"/>
    <lineage>
        <taxon>Eukaryota</taxon>
        <taxon>Fungi</taxon>
        <taxon>Dikarya</taxon>
        <taxon>Ascomycota</taxon>
        <taxon>Saccharomycotina</taxon>
        <taxon>Pichiomycetes</taxon>
        <taxon>Debaryomycetaceae</taxon>
        <taxon>Candida/Lodderomyces clade</taxon>
        <taxon>Candida</taxon>
    </lineage>
</organism>
<reference evidence="2 3" key="1">
    <citation type="journal article" date="2022" name="DNA Res.">
        <title>Genome analysis of five recently described species of the CUG-Ser clade uncovers Candida theae as a new hybrid lineage with pathogenic potential in the Candida parapsilosis species complex.</title>
        <authorList>
            <person name="Mixao V."/>
            <person name="Del Olmo V."/>
            <person name="Hegedusova E."/>
            <person name="Saus E."/>
            <person name="Pryszcz L."/>
            <person name="Cillingova A."/>
            <person name="Nosek J."/>
            <person name="Gabaldon T."/>
        </authorList>
    </citation>
    <scope>NUCLEOTIDE SEQUENCE [LARGE SCALE GENOMIC DNA]</scope>
    <source>
        <strain evidence="2 3">CBS 12239</strain>
    </source>
</reference>
<protein>
    <submittedName>
        <fullName evidence="2">Uncharacterized protein</fullName>
    </submittedName>
</protein>
<accession>A0AAD5BEK9</accession>
<dbReference type="EMBL" id="JAIHNG010000120">
    <property type="protein sequence ID" value="KAI5957725.1"/>
    <property type="molecule type" value="Genomic_DNA"/>
</dbReference>
<evidence type="ECO:0000313" key="2">
    <source>
        <dbReference type="EMBL" id="KAI5957725.1"/>
    </source>
</evidence>
<sequence>MSSSSFSSGSSRGCVVVDAATPTTAIPAAATPNGSDPLPPLPHPPSIESTTPQSRCNDLPNQFHQFFNDNSLDLLVHQVHDLKSSTIEGQRQIRAVMNMFHFLSECKREILDSLVTIKSILEAKSGEELQSIRNRLNYAVAKEEIYSEVVGLFEYIVSTPFDENDRSSQWEECDFDVAEECEEYQLQNIELSAARNLSAMRKLVRHLNHEVHSVAPSTGNRDSAREMPRERQPNVVDTYGVVLSFELVQDPQQQFEPMVEGTQIPKIEQIKEIEETEDESGTGVAKGQVAEIDSTKSSRVEAVENSLQGVNQVLEEDLTEFAGEVSKHVVGEAINNVEAAAKVNVVAPTQIDGPDDVNAQSIVKEIVTEVVRKVGTESIAEIIGQAVHDSIAEAIGEEKEAENSNQTVTPKEKIADDAVVANVVGKVAEKLASGLLEHVEESLVEEFNESVSDVPSQSITTSNGQEIECVAEKASRQEHQAFTGSN</sequence>
<proteinExistence type="predicted"/>
<dbReference type="Proteomes" id="UP001204833">
    <property type="component" value="Unassembled WGS sequence"/>
</dbReference>
<evidence type="ECO:0000256" key="1">
    <source>
        <dbReference type="SAM" id="MobiDB-lite"/>
    </source>
</evidence>
<keyword evidence="3" id="KW-1185">Reference proteome</keyword>
<evidence type="ECO:0000313" key="3">
    <source>
        <dbReference type="Proteomes" id="UP001204833"/>
    </source>
</evidence>
<comment type="caution">
    <text evidence="2">The sequence shown here is derived from an EMBL/GenBank/DDBJ whole genome shotgun (WGS) entry which is preliminary data.</text>
</comment>
<dbReference type="AlphaFoldDB" id="A0AAD5BEK9"/>